<name>A0A3A3FGC8_9BURK</name>
<dbReference type="Pfam" id="PF03500">
    <property type="entry name" value="Cellsynth_D"/>
    <property type="match status" value="1"/>
</dbReference>
<proteinExistence type="predicted"/>
<evidence type="ECO:0000313" key="1">
    <source>
        <dbReference type="EMBL" id="RJF92431.1"/>
    </source>
</evidence>
<dbReference type="AlphaFoldDB" id="A0A3A3FGC8"/>
<accession>A0A3A3FGC8</accession>
<dbReference type="Proteomes" id="UP000265955">
    <property type="component" value="Unassembled WGS sequence"/>
</dbReference>
<evidence type="ECO:0008006" key="3">
    <source>
        <dbReference type="Google" id="ProtNLM"/>
    </source>
</evidence>
<reference evidence="2" key="1">
    <citation type="submission" date="2018-09" db="EMBL/GenBank/DDBJ databases">
        <authorList>
            <person name="Zhu H."/>
        </authorList>
    </citation>
    <scope>NUCLEOTIDE SEQUENCE [LARGE SCALE GENOMIC DNA]</scope>
    <source>
        <strain evidence="2">K1R23-30</strain>
    </source>
</reference>
<evidence type="ECO:0000313" key="2">
    <source>
        <dbReference type="Proteomes" id="UP000265955"/>
    </source>
</evidence>
<organism evidence="1 2">
    <name type="scientific">Noviherbaspirillum saxi</name>
    <dbReference type="NCBI Taxonomy" id="2320863"/>
    <lineage>
        <taxon>Bacteria</taxon>
        <taxon>Pseudomonadati</taxon>
        <taxon>Pseudomonadota</taxon>
        <taxon>Betaproteobacteria</taxon>
        <taxon>Burkholderiales</taxon>
        <taxon>Oxalobacteraceae</taxon>
        <taxon>Noviherbaspirillum</taxon>
    </lineage>
</organism>
<keyword evidence="2" id="KW-1185">Reference proteome</keyword>
<protein>
    <recommendedName>
        <fullName evidence="3">Cellulose synthase subunit D</fullName>
    </recommendedName>
</protein>
<dbReference type="EMBL" id="QYUO01000003">
    <property type="protein sequence ID" value="RJF92431.1"/>
    <property type="molecule type" value="Genomic_DNA"/>
</dbReference>
<dbReference type="GO" id="GO:0030244">
    <property type="term" value="P:cellulose biosynthetic process"/>
    <property type="evidence" value="ECO:0007669"/>
    <property type="project" value="InterPro"/>
</dbReference>
<dbReference type="Gene3D" id="3.30.70.2590">
    <property type="match status" value="1"/>
</dbReference>
<dbReference type="InterPro" id="IPR022798">
    <property type="entry name" value="BcsD_bac"/>
</dbReference>
<sequence>MAMAINDIQQYFRTQQVPLQWLPILRAMAIEMSAYADAKDLHHLFFNIGERFAKNAESHFQGMQSLDQLEESLNDFWSRLNWGWVDLNELKGYIDITHQAAPLAEAFGDEALGWSVGFLEGFYQTVFAVLGASNKMVVRSTGDIVDGMELRLRFGR</sequence>
<comment type="caution">
    <text evidence="1">The sequence shown here is derived from an EMBL/GenBank/DDBJ whole genome shotgun (WGS) entry which is preliminary data.</text>
</comment>
<dbReference type="InterPro" id="IPR038470">
    <property type="entry name" value="Cellsynth_D_sf"/>
</dbReference>
<gene>
    <name evidence="1" type="ORF">D3871_27835</name>
</gene>